<organism evidence="4 5">
    <name type="scientific">Arachis hypogaea</name>
    <name type="common">Peanut</name>
    <dbReference type="NCBI Taxonomy" id="3818"/>
    <lineage>
        <taxon>Eukaryota</taxon>
        <taxon>Viridiplantae</taxon>
        <taxon>Streptophyta</taxon>
        <taxon>Embryophyta</taxon>
        <taxon>Tracheophyta</taxon>
        <taxon>Spermatophyta</taxon>
        <taxon>Magnoliopsida</taxon>
        <taxon>eudicotyledons</taxon>
        <taxon>Gunneridae</taxon>
        <taxon>Pentapetalae</taxon>
        <taxon>rosids</taxon>
        <taxon>fabids</taxon>
        <taxon>Fabales</taxon>
        <taxon>Fabaceae</taxon>
        <taxon>Papilionoideae</taxon>
        <taxon>50 kb inversion clade</taxon>
        <taxon>dalbergioids sensu lato</taxon>
        <taxon>Dalbergieae</taxon>
        <taxon>Pterocarpus clade</taxon>
        <taxon>Arachis</taxon>
    </lineage>
</organism>
<evidence type="ECO:0000256" key="2">
    <source>
        <dbReference type="ARBA" id="ARBA00022472"/>
    </source>
</evidence>
<dbReference type="FunFam" id="1.25.70.10:FF:000001">
    <property type="entry name" value="Mitochondrial transcription termination factor-like"/>
    <property type="match status" value="1"/>
</dbReference>
<dbReference type="PANTHER" id="PTHR13068">
    <property type="entry name" value="CGI-12 PROTEIN-RELATED"/>
    <property type="match status" value="1"/>
</dbReference>
<dbReference type="Proteomes" id="UP000289738">
    <property type="component" value="Chromosome B01"/>
</dbReference>
<protein>
    <submittedName>
        <fullName evidence="4">Uncharacterized protein</fullName>
    </submittedName>
</protein>
<accession>A0A445AWZ2</accession>
<sequence length="390" mass="44418">MLGSCLKNLFLYDLTVITRTPSTSFLIPSPSSPFPAPNYATVTKTLEKQSFTVNYLVENCGFLPDSALRASKYVLLKSPEKPDSVIALFRSFGFTDLQFHNVIRRSPKVLVSKPKETILPKLEFLISKGASKSQLARIIELNPLILKRSLEKHLIPTFDFLNNFIRSEERTVASILRAVRILTYSKTLRNINLLVDLGVREISMSWLIRQWPCLLVFNSEVRLKSIVDEVIKMGVDPNKANFVAALYAKFLPKSMWDKKVELYKSFGLTDDNIREAFVKHPFCMLKSVQKIEACVGFFVKELGWEPAEVTNNPVLLSLDLDKRIVPRAAVMKILISNGVIKSGRHASAYFVSEEEFFKKYVNRDKDHAPDLLTLYNEKMNLPVMDSKLMS</sequence>
<dbReference type="GO" id="GO:0003676">
    <property type="term" value="F:nucleic acid binding"/>
    <property type="evidence" value="ECO:0007669"/>
    <property type="project" value="InterPro"/>
</dbReference>
<dbReference type="PANTHER" id="PTHR13068:SF166">
    <property type="entry name" value="TRANSCRIPTION TERMINATION FACTOR MTERF15, MITOCHONDRIAL-LIKE"/>
    <property type="match status" value="1"/>
</dbReference>
<proteinExistence type="inferred from homology"/>
<comment type="caution">
    <text evidence="4">The sequence shown here is derived from an EMBL/GenBank/DDBJ whole genome shotgun (WGS) entry which is preliminary data.</text>
</comment>
<evidence type="ECO:0000256" key="3">
    <source>
        <dbReference type="ARBA" id="ARBA00022946"/>
    </source>
</evidence>
<keyword evidence="2" id="KW-0806">Transcription termination</keyword>
<dbReference type="InterPro" id="IPR038538">
    <property type="entry name" value="MTERF_sf"/>
</dbReference>
<dbReference type="AlphaFoldDB" id="A0A445AWZ2"/>
<comment type="similarity">
    <text evidence="1">Belongs to the mTERF family.</text>
</comment>
<name>A0A445AWZ2_ARAHY</name>
<keyword evidence="2" id="KW-0804">Transcription</keyword>
<keyword evidence="3" id="KW-0809">Transit peptide</keyword>
<evidence type="ECO:0000313" key="4">
    <source>
        <dbReference type="EMBL" id="RYR30948.1"/>
    </source>
</evidence>
<evidence type="ECO:0000313" key="5">
    <source>
        <dbReference type="Proteomes" id="UP000289738"/>
    </source>
</evidence>
<reference evidence="4 5" key="1">
    <citation type="submission" date="2019-01" db="EMBL/GenBank/DDBJ databases">
        <title>Sequencing of cultivated peanut Arachis hypogaea provides insights into genome evolution and oil improvement.</title>
        <authorList>
            <person name="Chen X."/>
        </authorList>
    </citation>
    <scope>NUCLEOTIDE SEQUENCE [LARGE SCALE GENOMIC DNA]</scope>
    <source>
        <strain evidence="5">cv. Fuhuasheng</strain>
        <tissue evidence="4">Leaves</tissue>
    </source>
</reference>
<keyword evidence="2" id="KW-0805">Transcription regulation</keyword>
<dbReference type="InterPro" id="IPR003690">
    <property type="entry name" value="MTERF"/>
</dbReference>
<dbReference type="GO" id="GO:0006353">
    <property type="term" value="P:DNA-templated transcription termination"/>
    <property type="evidence" value="ECO:0007669"/>
    <property type="project" value="UniProtKB-KW"/>
</dbReference>
<dbReference type="Gene3D" id="1.25.70.10">
    <property type="entry name" value="Transcription termination factor 3, mitochondrial"/>
    <property type="match status" value="1"/>
</dbReference>
<gene>
    <name evidence="4" type="ORF">Ahy_B01g055738</name>
</gene>
<keyword evidence="5" id="KW-1185">Reference proteome</keyword>
<evidence type="ECO:0000256" key="1">
    <source>
        <dbReference type="ARBA" id="ARBA00007692"/>
    </source>
</evidence>
<dbReference type="EMBL" id="SDMP01000011">
    <property type="protein sequence ID" value="RYR30948.1"/>
    <property type="molecule type" value="Genomic_DNA"/>
</dbReference>
<dbReference type="STRING" id="3818.A0A445AWZ2"/>
<dbReference type="Pfam" id="PF02536">
    <property type="entry name" value="mTERF"/>
    <property type="match status" value="1"/>
</dbReference>
<dbReference type="SMART" id="SM00733">
    <property type="entry name" value="Mterf"/>
    <property type="match status" value="6"/>
</dbReference>